<dbReference type="Gene3D" id="3.10.450.40">
    <property type="match status" value="1"/>
</dbReference>
<proteinExistence type="predicted"/>
<reference evidence="2" key="1">
    <citation type="submission" date="2021-04" db="EMBL/GenBank/DDBJ databases">
        <title>Draft genome sequence of Xylanibacillus composti strain K13.</title>
        <authorList>
            <person name="Uke A."/>
            <person name="Chhe C."/>
            <person name="Baramee S."/>
            <person name="Kosugi A."/>
        </authorList>
    </citation>
    <scope>NUCLEOTIDE SEQUENCE</scope>
    <source>
        <strain evidence="2">K13</strain>
    </source>
</reference>
<evidence type="ECO:0000259" key="1">
    <source>
        <dbReference type="Pfam" id="PF04965"/>
    </source>
</evidence>
<keyword evidence="3" id="KW-1185">Reference proteome</keyword>
<dbReference type="AlphaFoldDB" id="A0A8J4M2M3"/>
<dbReference type="EMBL" id="BOVK01000026">
    <property type="protein sequence ID" value="GIQ69260.1"/>
    <property type="molecule type" value="Genomic_DNA"/>
</dbReference>
<evidence type="ECO:0000313" key="2">
    <source>
        <dbReference type="EMBL" id="GIQ69260.1"/>
    </source>
</evidence>
<dbReference type="Pfam" id="PF04965">
    <property type="entry name" value="GPW_gp25"/>
    <property type="match status" value="1"/>
</dbReference>
<protein>
    <recommendedName>
        <fullName evidence="1">IraD/Gp25-like domain-containing protein</fullName>
    </recommendedName>
</protein>
<dbReference type="InterPro" id="IPR007048">
    <property type="entry name" value="IraD/Gp25-like"/>
</dbReference>
<feature type="domain" description="IraD/Gp25-like" evidence="1">
    <location>
        <begin position="20"/>
        <end position="102"/>
    </location>
</feature>
<sequence length="108" mass="11883">MEFTTLAADEAIDFGATGIRELSQNIRTIVTTAQGSVALNRAFGIDISPLDSPMNALNQARLTERIVAAIQQNEPRVEVVRVDYKEDGPSGRLLPSITFRLREGVRLE</sequence>
<gene>
    <name evidence="2" type="ORF">XYCOK13_20840</name>
</gene>
<name>A0A8J4M2M3_9BACL</name>
<evidence type="ECO:0000313" key="3">
    <source>
        <dbReference type="Proteomes" id="UP000677918"/>
    </source>
</evidence>
<dbReference type="Proteomes" id="UP000677918">
    <property type="component" value="Unassembled WGS sequence"/>
</dbReference>
<dbReference type="RefSeq" id="WP_213412067.1">
    <property type="nucleotide sequence ID" value="NZ_BOVK01000026.1"/>
</dbReference>
<dbReference type="SUPFAM" id="SSF160719">
    <property type="entry name" value="gpW/gp25-like"/>
    <property type="match status" value="1"/>
</dbReference>
<accession>A0A8J4M2M3</accession>
<organism evidence="2 3">
    <name type="scientific">Xylanibacillus composti</name>
    <dbReference type="NCBI Taxonomy" id="1572762"/>
    <lineage>
        <taxon>Bacteria</taxon>
        <taxon>Bacillati</taxon>
        <taxon>Bacillota</taxon>
        <taxon>Bacilli</taxon>
        <taxon>Bacillales</taxon>
        <taxon>Paenibacillaceae</taxon>
        <taxon>Xylanibacillus</taxon>
    </lineage>
</organism>
<comment type="caution">
    <text evidence="2">The sequence shown here is derived from an EMBL/GenBank/DDBJ whole genome shotgun (WGS) entry which is preliminary data.</text>
</comment>